<dbReference type="GO" id="GO:0003676">
    <property type="term" value="F:nucleic acid binding"/>
    <property type="evidence" value="ECO:0007669"/>
    <property type="project" value="InterPro"/>
</dbReference>
<dbReference type="EMBL" id="QGNW01001691">
    <property type="protein sequence ID" value="RVW33116.1"/>
    <property type="molecule type" value="Genomic_DNA"/>
</dbReference>
<dbReference type="InterPro" id="IPR036397">
    <property type="entry name" value="RNaseH_sf"/>
</dbReference>
<accession>A0A438DCC5</accession>
<sequence>MTLTLCVVTKKLRPCFQAHQVTILTNHPLKVTLHKPDLSGRMMKWAIELSEYDIQYKPHLSLKGQILANFIVKLPKKWVQTNTINHWWILHVNRASRVLEAGVGLVLLSFIGKPLEQSVCLDFPASNKEVEYEAIIVGLELALALAASKVEIGSDSQIVVEQIQQEYEAKDERMSCHLNGVESCLAKLSDWRVKCIPHEENRKADALPMPSIALERVYDVAHASEWWMHPIANYLRTDEVSEDGKQAYKLRFQATRFTLINDQLYRQSFGRPYLKCLTNSKAQYVLA</sequence>
<dbReference type="PANTHER" id="PTHR48475:SF2">
    <property type="entry name" value="RIBONUCLEASE H"/>
    <property type="match status" value="1"/>
</dbReference>
<dbReference type="SUPFAM" id="SSF53098">
    <property type="entry name" value="Ribonuclease H-like"/>
    <property type="match status" value="1"/>
</dbReference>
<dbReference type="GO" id="GO:0004523">
    <property type="term" value="F:RNA-DNA hybrid ribonuclease activity"/>
    <property type="evidence" value="ECO:0007669"/>
    <property type="project" value="InterPro"/>
</dbReference>
<dbReference type="InterPro" id="IPR012337">
    <property type="entry name" value="RNaseH-like_sf"/>
</dbReference>
<dbReference type="InterPro" id="IPR002156">
    <property type="entry name" value="RNaseH_domain"/>
</dbReference>
<name>A0A438DCC5_VITVI</name>
<dbReference type="CDD" id="cd09279">
    <property type="entry name" value="RNase_HI_like"/>
    <property type="match status" value="1"/>
</dbReference>
<proteinExistence type="predicted"/>
<reference evidence="2 3" key="1">
    <citation type="journal article" date="2018" name="PLoS Genet.">
        <title>Population sequencing reveals clonal diversity and ancestral inbreeding in the grapevine cultivar Chardonnay.</title>
        <authorList>
            <person name="Roach M.J."/>
            <person name="Johnson D.L."/>
            <person name="Bohlmann J."/>
            <person name="van Vuuren H.J."/>
            <person name="Jones S.J."/>
            <person name="Pretorius I.S."/>
            <person name="Schmidt S.A."/>
            <person name="Borneman A.R."/>
        </authorList>
    </citation>
    <scope>NUCLEOTIDE SEQUENCE [LARGE SCALE GENOMIC DNA]</scope>
    <source>
        <strain evidence="3">cv. Chardonnay</strain>
        <tissue evidence="2">Leaf</tissue>
    </source>
</reference>
<organism evidence="2 3">
    <name type="scientific">Vitis vinifera</name>
    <name type="common">Grape</name>
    <dbReference type="NCBI Taxonomy" id="29760"/>
    <lineage>
        <taxon>Eukaryota</taxon>
        <taxon>Viridiplantae</taxon>
        <taxon>Streptophyta</taxon>
        <taxon>Embryophyta</taxon>
        <taxon>Tracheophyta</taxon>
        <taxon>Spermatophyta</taxon>
        <taxon>Magnoliopsida</taxon>
        <taxon>eudicotyledons</taxon>
        <taxon>Gunneridae</taxon>
        <taxon>Pentapetalae</taxon>
        <taxon>rosids</taxon>
        <taxon>Vitales</taxon>
        <taxon>Vitaceae</taxon>
        <taxon>Viteae</taxon>
        <taxon>Vitis</taxon>
    </lineage>
</organism>
<gene>
    <name evidence="2" type="ORF">CK203_111158</name>
</gene>
<evidence type="ECO:0000313" key="2">
    <source>
        <dbReference type="EMBL" id="RVW33116.1"/>
    </source>
</evidence>
<dbReference type="Pfam" id="PF13456">
    <property type="entry name" value="RVT_3"/>
    <property type="match status" value="1"/>
</dbReference>
<dbReference type="PANTHER" id="PTHR48475">
    <property type="entry name" value="RIBONUCLEASE H"/>
    <property type="match status" value="1"/>
</dbReference>
<dbReference type="Proteomes" id="UP000288805">
    <property type="component" value="Unassembled WGS sequence"/>
</dbReference>
<evidence type="ECO:0000313" key="3">
    <source>
        <dbReference type="Proteomes" id="UP000288805"/>
    </source>
</evidence>
<comment type="caution">
    <text evidence="2">The sequence shown here is derived from an EMBL/GenBank/DDBJ whole genome shotgun (WGS) entry which is preliminary data.</text>
</comment>
<evidence type="ECO:0000259" key="1">
    <source>
        <dbReference type="Pfam" id="PF13456"/>
    </source>
</evidence>
<dbReference type="AlphaFoldDB" id="A0A438DCC5"/>
<feature type="domain" description="RNase H type-1" evidence="1">
    <location>
        <begin position="122"/>
        <end position="207"/>
    </location>
</feature>
<protein>
    <recommendedName>
        <fullName evidence="1">RNase H type-1 domain-containing protein</fullName>
    </recommendedName>
</protein>
<dbReference type="Gene3D" id="3.30.420.10">
    <property type="entry name" value="Ribonuclease H-like superfamily/Ribonuclease H"/>
    <property type="match status" value="1"/>
</dbReference>